<feature type="compositionally biased region" description="Polar residues" evidence="9">
    <location>
        <begin position="1"/>
        <end position="11"/>
    </location>
</feature>
<evidence type="ECO:0000313" key="11">
    <source>
        <dbReference type="EMBL" id="EQL01090.1"/>
    </source>
</evidence>
<feature type="region of interest" description="Disordered" evidence="9">
    <location>
        <begin position="1"/>
        <end position="25"/>
    </location>
</feature>
<evidence type="ECO:0000256" key="4">
    <source>
        <dbReference type="ARBA" id="ARBA00005985"/>
    </source>
</evidence>
<feature type="transmembrane region" description="Helical" evidence="10">
    <location>
        <begin position="54"/>
        <end position="72"/>
    </location>
</feature>
<protein>
    <submittedName>
        <fullName evidence="11">Prenyltransferase, UbiA family protein</fullName>
    </submittedName>
</protein>
<evidence type="ECO:0000256" key="2">
    <source>
        <dbReference type="ARBA" id="ARBA00004141"/>
    </source>
</evidence>
<dbReference type="PROSITE" id="PS00943">
    <property type="entry name" value="UBIA"/>
    <property type="match status" value="1"/>
</dbReference>
<feature type="transmembrane region" description="Helical" evidence="10">
    <location>
        <begin position="140"/>
        <end position="168"/>
    </location>
</feature>
<accession>T5A6J2</accession>
<dbReference type="EMBL" id="KE652594">
    <property type="protein sequence ID" value="EQL01090.1"/>
    <property type="molecule type" value="Genomic_DNA"/>
</dbReference>
<dbReference type="CDD" id="cd13959">
    <property type="entry name" value="PT_UbiA_COQ2"/>
    <property type="match status" value="1"/>
</dbReference>
<dbReference type="Proteomes" id="UP000019374">
    <property type="component" value="Unassembled WGS sequence"/>
</dbReference>
<evidence type="ECO:0000256" key="5">
    <source>
        <dbReference type="ARBA" id="ARBA00022679"/>
    </source>
</evidence>
<evidence type="ECO:0000256" key="7">
    <source>
        <dbReference type="ARBA" id="ARBA00022989"/>
    </source>
</evidence>
<comment type="similarity">
    <text evidence="4">Belongs to the UbiA prenyltransferase family.</text>
</comment>
<dbReference type="eggNOG" id="KOG1381">
    <property type="taxonomic scope" value="Eukaryota"/>
</dbReference>
<evidence type="ECO:0000256" key="8">
    <source>
        <dbReference type="ARBA" id="ARBA00023136"/>
    </source>
</evidence>
<dbReference type="Pfam" id="PF01040">
    <property type="entry name" value="UbiA"/>
    <property type="match status" value="1"/>
</dbReference>
<evidence type="ECO:0000256" key="3">
    <source>
        <dbReference type="ARBA" id="ARBA00004721"/>
    </source>
</evidence>
<dbReference type="InterPro" id="IPR030470">
    <property type="entry name" value="UbiA_prenylTrfase_CS"/>
</dbReference>
<dbReference type="PANTHER" id="PTHR11048">
    <property type="entry name" value="PRENYLTRANSFERASES"/>
    <property type="match status" value="1"/>
</dbReference>
<comment type="cofactor">
    <cofactor evidence="1">
        <name>Mg(2+)</name>
        <dbReference type="ChEBI" id="CHEBI:18420"/>
    </cofactor>
</comment>
<dbReference type="Gene3D" id="1.10.357.140">
    <property type="entry name" value="UbiA prenyltransferase"/>
    <property type="match status" value="1"/>
</dbReference>
<organism evidence="11 12">
    <name type="scientific">Ophiocordyceps sinensis (strain Co18 / CGMCC 3.14243)</name>
    <name type="common">Yarsagumba caterpillar fungus</name>
    <name type="synonym">Hirsutella sinensis</name>
    <dbReference type="NCBI Taxonomy" id="911162"/>
    <lineage>
        <taxon>Eukaryota</taxon>
        <taxon>Fungi</taxon>
        <taxon>Dikarya</taxon>
        <taxon>Ascomycota</taxon>
        <taxon>Pezizomycotina</taxon>
        <taxon>Sordariomycetes</taxon>
        <taxon>Hypocreomycetidae</taxon>
        <taxon>Hypocreales</taxon>
        <taxon>Ophiocordycipitaceae</taxon>
        <taxon>Ophiocordyceps</taxon>
    </lineage>
</organism>
<keyword evidence="5 11" id="KW-0808">Transferase</keyword>
<sequence length="260" mass="28016">MSRAQHSNEAVTPSEKHHGDLAQQYGGRHTGNWVGKLPPSWIPYVQLARLSPPAGVFLVFFPHLFGLVHASILRQLPLTQSLRVGALVGAGSLFLSNACHGWNDMVDAPIDKLVTRTNNRPIVRGAVSPRAAFVFTASQALAALAVLVVLPKAAVVTAVPSIIANLYYPFSKRHTHLTQFILGVSLAWGVNVGTAAVGVMPWEEDALAPTACLFAASVLWTVIYDTIYAFQDVKDDIRVGGEANAYRGVAGVSLTNYRYC</sequence>
<evidence type="ECO:0000256" key="9">
    <source>
        <dbReference type="SAM" id="MobiDB-lite"/>
    </source>
</evidence>
<dbReference type="GO" id="GO:0016114">
    <property type="term" value="P:terpenoid biosynthetic process"/>
    <property type="evidence" value="ECO:0007669"/>
    <property type="project" value="UniProtKB-UniPathway"/>
</dbReference>
<proteinExistence type="inferred from homology"/>
<comment type="subcellular location">
    <subcellularLocation>
        <location evidence="2">Membrane</location>
        <topology evidence="2">Multi-pass membrane protein</topology>
    </subcellularLocation>
</comment>
<dbReference type="GO" id="GO:0006744">
    <property type="term" value="P:ubiquinone biosynthetic process"/>
    <property type="evidence" value="ECO:0007669"/>
    <property type="project" value="TreeGrafter"/>
</dbReference>
<dbReference type="InterPro" id="IPR044878">
    <property type="entry name" value="UbiA_sf"/>
</dbReference>
<evidence type="ECO:0000256" key="1">
    <source>
        <dbReference type="ARBA" id="ARBA00001946"/>
    </source>
</evidence>
<reference evidence="11 12" key="1">
    <citation type="journal article" date="2013" name="Chin. Sci. Bull.">
        <title>Genome survey uncovers the secrets of sex and lifestyle in caterpillar fungus.</title>
        <authorList>
            <person name="Hu X."/>
            <person name="Zhang Y."/>
            <person name="Xiao G."/>
            <person name="Zheng P."/>
            <person name="Xia Y."/>
            <person name="Zhang X."/>
            <person name="St Leger R.J."/>
            <person name="Liu X."/>
            <person name="Wang C."/>
        </authorList>
    </citation>
    <scope>NUCLEOTIDE SEQUENCE [LARGE SCALE GENOMIC DNA]</scope>
    <source>
        <strain evidence="12">Co18 / CGMCC 3.14243</strain>
        <tissue evidence="11">Fruit-body</tissue>
    </source>
</reference>
<name>T5A6J2_OPHSC</name>
<keyword evidence="7 10" id="KW-1133">Transmembrane helix</keyword>
<keyword evidence="8 10" id="KW-0472">Membrane</keyword>
<feature type="transmembrane region" description="Helical" evidence="10">
    <location>
        <begin position="180"/>
        <end position="200"/>
    </location>
</feature>
<dbReference type="InterPro" id="IPR000537">
    <property type="entry name" value="UbiA_prenyltransferase"/>
</dbReference>
<dbReference type="UniPathway" id="UPA00213"/>
<dbReference type="FunFam" id="1.10.357.140:FF:000008">
    <property type="entry name" value="4-hydroxybenzoate octaprenyltransferase"/>
    <property type="match status" value="1"/>
</dbReference>
<dbReference type="HOGENOM" id="CLU_034879_2_0_1"/>
<dbReference type="GO" id="GO:0008412">
    <property type="term" value="F:4-hydroxybenzoate polyprenyltransferase activity"/>
    <property type="evidence" value="ECO:0007669"/>
    <property type="project" value="TreeGrafter"/>
</dbReference>
<evidence type="ECO:0000256" key="6">
    <source>
        <dbReference type="ARBA" id="ARBA00022692"/>
    </source>
</evidence>
<evidence type="ECO:0000256" key="10">
    <source>
        <dbReference type="SAM" id="Phobius"/>
    </source>
</evidence>
<dbReference type="PANTHER" id="PTHR11048:SF28">
    <property type="entry name" value="4-HYDROXYBENZOATE POLYPRENYLTRANSFERASE, MITOCHONDRIAL"/>
    <property type="match status" value="1"/>
</dbReference>
<keyword evidence="6 10" id="KW-0812">Transmembrane</keyword>
<dbReference type="OrthoDB" id="18170at2759"/>
<evidence type="ECO:0000313" key="12">
    <source>
        <dbReference type="Proteomes" id="UP000019374"/>
    </source>
</evidence>
<gene>
    <name evidence="11" type="ORF">OCS_03199</name>
</gene>
<dbReference type="GO" id="GO:0005743">
    <property type="term" value="C:mitochondrial inner membrane"/>
    <property type="evidence" value="ECO:0007669"/>
    <property type="project" value="TreeGrafter"/>
</dbReference>
<dbReference type="InterPro" id="IPR039653">
    <property type="entry name" value="Prenyltransferase"/>
</dbReference>
<dbReference type="Gene3D" id="1.20.120.1780">
    <property type="entry name" value="UbiA prenyltransferase"/>
    <property type="match status" value="1"/>
</dbReference>
<comment type="pathway">
    <text evidence="3">Secondary metabolite biosynthesis; terpenoid biosynthesis.</text>
</comment>
<dbReference type="AlphaFoldDB" id="T5A6J2"/>
<feature type="transmembrane region" description="Helical" evidence="10">
    <location>
        <begin position="206"/>
        <end position="230"/>
    </location>
</feature>